<dbReference type="PANTHER" id="PTHR21461">
    <property type="entry name" value="GLYCOSYLTRANSFERASE FAMILY 92 PROTEIN"/>
    <property type="match status" value="1"/>
</dbReference>
<keyword evidence="2" id="KW-0812">Transmembrane</keyword>
<sequence>MGALMSVQGHFDCIGGRAVCGWAWNPSNPDERVEVRILFNGEPVASGLAATHRPDLQAAGIGSGNHAFFVSLPDSHLDGRAGELIVQVPDGTPLAGTPARLRLPNLRFRPLEPLDAPPAITLSVCAIVKNEGPYLLEWLAHHRLVGVEHFVIFDNGSTDGSSELLAKLARAGILDYVPWPDIPGVAVQRPAYIAGLARLAERSHWVAFIDADEFLNPLRCETVPEILKDYETAAGLLVPWRLFGSNGHLEQTDELVVSRFTRRAHAQDPRNNLVKTIVQARAVLRPDIHTAQVAQGCLVDEFWQLGGSQGHPDNHAVPKAQRLVLNHYFTKSRAEWQQKRNRGQATEQARSAAWRRPDDHFTSHDVNDVEDTGLANRAMAIRQEMDRLRALL</sequence>
<dbReference type="PANTHER" id="PTHR21461:SF69">
    <property type="entry name" value="GLYCOSYLTRANSFERASE FAMILY 92 PROTEIN"/>
    <property type="match status" value="1"/>
</dbReference>
<evidence type="ECO:0008006" key="7">
    <source>
        <dbReference type="Google" id="ProtNLM"/>
    </source>
</evidence>
<feature type="region of interest" description="Disordered" evidence="4">
    <location>
        <begin position="336"/>
        <end position="366"/>
    </location>
</feature>
<proteinExistence type="predicted"/>
<geneLocation type="plasmid" evidence="5 6">
    <name>unnamed3</name>
</geneLocation>
<dbReference type="InterPro" id="IPR029044">
    <property type="entry name" value="Nucleotide-diphossugar_trans"/>
</dbReference>
<dbReference type="RefSeq" id="WP_102115438.1">
    <property type="nucleotide sequence ID" value="NZ_BMGN01000013.1"/>
</dbReference>
<keyword evidence="5" id="KW-0614">Plasmid</keyword>
<keyword evidence="3" id="KW-1133">Transmembrane helix</keyword>
<dbReference type="GO" id="GO:0016757">
    <property type="term" value="F:glycosyltransferase activity"/>
    <property type="evidence" value="ECO:0007669"/>
    <property type="project" value="TreeGrafter"/>
</dbReference>
<feature type="compositionally biased region" description="Basic and acidic residues" evidence="4">
    <location>
        <begin position="355"/>
        <end position="366"/>
    </location>
</feature>
<dbReference type="GO" id="GO:0016020">
    <property type="term" value="C:membrane"/>
    <property type="evidence" value="ECO:0007669"/>
    <property type="project" value="UniProtKB-SubCell"/>
</dbReference>
<dbReference type="KEGG" id="ncb:C0V82_26365"/>
<dbReference type="GO" id="GO:0005737">
    <property type="term" value="C:cytoplasm"/>
    <property type="evidence" value="ECO:0007669"/>
    <property type="project" value="TreeGrafter"/>
</dbReference>
<dbReference type="AlphaFoldDB" id="A0A2K9NMV8"/>
<evidence type="ECO:0000256" key="1">
    <source>
        <dbReference type="ARBA" id="ARBA00004167"/>
    </source>
</evidence>
<dbReference type="Proteomes" id="UP000234752">
    <property type="component" value="Plasmid unnamed3"/>
</dbReference>
<evidence type="ECO:0000313" key="6">
    <source>
        <dbReference type="Proteomes" id="UP000234752"/>
    </source>
</evidence>
<evidence type="ECO:0000256" key="3">
    <source>
        <dbReference type="ARBA" id="ARBA00022989"/>
    </source>
</evidence>
<dbReference type="Pfam" id="PF13704">
    <property type="entry name" value="Glyco_tranf_2_4"/>
    <property type="match status" value="1"/>
</dbReference>
<reference evidence="5 6" key="1">
    <citation type="submission" date="2017-12" db="EMBL/GenBank/DDBJ databases">
        <title>Genomes of bacteria within cyanobacterial aggregates.</title>
        <authorList>
            <person name="Cai H."/>
        </authorList>
    </citation>
    <scope>NUCLEOTIDE SEQUENCE [LARGE SCALE GENOMIC DNA]</scope>
    <source>
        <strain evidence="5 6">TH16</strain>
        <plasmid evidence="5 6">unnamed3</plasmid>
    </source>
</reference>
<organism evidence="5 6">
    <name type="scientific">Niveispirillum cyanobacteriorum</name>
    <dbReference type="NCBI Taxonomy" id="1612173"/>
    <lineage>
        <taxon>Bacteria</taxon>
        <taxon>Pseudomonadati</taxon>
        <taxon>Pseudomonadota</taxon>
        <taxon>Alphaproteobacteria</taxon>
        <taxon>Rhodospirillales</taxon>
        <taxon>Azospirillaceae</taxon>
        <taxon>Niveispirillum</taxon>
    </lineage>
</organism>
<name>A0A2K9NMV8_9PROT</name>
<accession>A0A2K9NMV8</accession>
<evidence type="ECO:0000256" key="2">
    <source>
        <dbReference type="ARBA" id="ARBA00022692"/>
    </source>
</evidence>
<keyword evidence="3" id="KW-0472">Membrane</keyword>
<dbReference type="Gene3D" id="3.90.550.10">
    <property type="entry name" value="Spore Coat Polysaccharide Biosynthesis Protein SpsA, Chain A"/>
    <property type="match status" value="1"/>
</dbReference>
<protein>
    <recommendedName>
        <fullName evidence="7">Glycosyltransferase family 2 protein</fullName>
    </recommendedName>
</protein>
<evidence type="ECO:0000256" key="4">
    <source>
        <dbReference type="SAM" id="MobiDB-lite"/>
    </source>
</evidence>
<dbReference type="SUPFAM" id="SSF53448">
    <property type="entry name" value="Nucleotide-diphospho-sugar transferases"/>
    <property type="match status" value="1"/>
</dbReference>
<dbReference type="EMBL" id="CP025615">
    <property type="protein sequence ID" value="AUN33936.1"/>
    <property type="molecule type" value="Genomic_DNA"/>
</dbReference>
<comment type="subcellular location">
    <subcellularLocation>
        <location evidence="1">Membrane</location>
        <topology evidence="1">Single-pass membrane protein</topology>
    </subcellularLocation>
</comment>
<dbReference type="OrthoDB" id="118340at2"/>
<evidence type="ECO:0000313" key="5">
    <source>
        <dbReference type="EMBL" id="AUN33936.1"/>
    </source>
</evidence>
<gene>
    <name evidence="5" type="ORF">C0V82_26365</name>
</gene>
<keyword evidence="6" id="KW-1185">Reference proteome</keyword>